<dbReference type="Proteomes" id="UP001592581">
    <property type="component" value="Unassembled WGS sequence"/>
</dbReference>
<dbReference type="RefSeq" id="WP_380563780.1">
    <property type="nucleotide sequence ID" value="NZ_JBEUKS010000002.1"/>
</dbReference>
<sequence length="95" mass="9847">MVVLTLVAVGLAVTSFNAFRPGVITIGAALLLGCALRIALPEVGMLAVRSRFTDVLVMGVLGIAIVVLALASEPNPVITLPFVNDIARFFGRAQG</sequence>
<organism evidence="2 3">
    <name type="scientific">Streptacidiphilus jeojiensis</name>
    <dbReference type="NCBI Taxonomy" id="3229225"/>
    <lineage>
        <taxon>Bacteria</taxon>
        <taxon>Bacillati</taxon>
        <taxon>Actinomycetota</taxon>
        <taxon>Actinomycetes</taxon>
        <taxon>Kitasatosporales</taxon>
        <taxon>Streptomycetaceae</taxon>
        <taxon>Streptacidiphilus</taxon>
    </lineage>
</organism>
<dbReference type="InterPro" id="IPR021385">
    <property type="entry name" value="DUF3017"/>
</dbReference>
<dbReference type="EMBL" id="JBEUKS010000002">
    <property type="protein sequence ID" value="MFC1438258.1"/>
    <property type="molecule type" value="Genomic_DNA"/>
</dbReference>
<gene>
    <name evidence="2" type="ORF">ABUW04_08315</name>
</gene>
<feature type="transmembrane region" description="Helical" evidence="1">
    <location>
        <begin position="28"/>
        <end position="48"/>
    </location>
</feature>
<dbReference type="Pfam" id="PF11222">
    <property type="entry name" value="DUF3017"/>
    <property type="match status" value="1"/>
</dbReference>
<keyword evidence="3" id="KW-1185">Reference proteome</keyword>
<comment type="caution">
    <text evidence="2">The sequence shown here is derived from an EMBL/GenBank/DDBJ whole genome shotgun (WGS) entry which is preliminary data.</text>
</comment>
<proteinExistence type="predicted"/>
<keyword evidence="1" id="KW-0812">Transmembrane</keyword>
<keyword evidence="1" id="KW-0472">Membrane</keyword>
<keyword evidence="1" id="KW-1133">Transmembrane helix</keyword>
<accession>A0ABV6XJ12</accession>
<feature type="transmembrane region" description="Helical" evidence="1">
    <location>
        <begin position="55"/>
        <end position="72"/>
    </location>
</feature>
<protein>
    <submittedName>
        <fullName evidence="2">DUF3017 domain-containing protein</fullName>
    </submittedName>
</protein>
<reference evidence="2 3" key="1">
    <citation type="submission" date="2024-06" db="EMBL/GenBank/DDBJ databases">
        <authorList>
            <person name="Lee S.D."/>
        </authorList>
    </citation>
    <scope>NUCLEOTIDE SEQUENCE [LARGE SCALE GENOMIC DNA]</scope>
    <source>
        <strain evidence="2 3">N1-10</strain>
    </source>
</reference>
<name>A0ABV6XJ12_9ACTN</name>
<evidence type="ECO:0000256" key="1">
    <source>
        <dbReference type="SAM" id="Phobius"/>
    </source>
</evidence>
<evidence type="ECO:0000313" key="3">
    <source>
        <dbReference type="Proteomes" id="UP001592581"/>
    </source>
</evidence>
<evidence type="ECO:0000313" key="2">
    <source>
        <dbReference type="EMBL" id="MFC1438258.1"/>
    </source>
</evidence>